<evidence type="ECO:0000256" key="1">
    <source>
        <dbReference type="SAM" id="Phobius"/>
    </source>
</evidence>
<feature type="transmembrane region" description="Helical" evidence="1">
    <location>
        <begin position="63"/>
        <end position="80"/>
    </location>
</feature>
<evidence type="ECO:0000313" key="3">
    <source>
        <dbReference type="Proteomes" id="UP000014155"/>
    </source>
</evidence>
<gene>
    <name evidence="2" type="ORF">CTER_2459</name>
</gene>
<sequence length="183" mass="21654">MVYTVLFIQSAVKVQEKLTDTRIDDWLERIVFHGKWWLLLALVLFSMTFWWKTVDKRRLSEMVLYVSLIIIFTLVLDEIGEEFTLWDYPYDLIPLFPPMSSIDIACLPLIYSLIYQRFGAWKGFIAATVLMSGIFCFILEPLFIRIGVYQILRWKSYFGFPIYIFMAIICKLAVKKIYAKSRA</sequence>
<keyword evidence="1" id="KW-0812">Transmembrane</keyword>
<reference evidence="2 3" key="1">
    <citation type="journal article" date="2013" name="Genome Announc.">
        <title>Draft Genome Sequence of the Cellulolytic, Mesophilic, Anaerobic Bacterium Clostridium termitidis Strain CT1112 (DSM 5398).</title>
        <authorList>
            <person name="Lal S."/>
            <person name="Ramachandran U."/>
            <person name="Zhang X."/>
            <person name="Munir R."/>
            <person name="Sparling R."/>
            <person name="Levin D.B."/>
        </authorList>
    </citation>
    <scope>NUCLEOTIDE SEQUENCE [LARGE SCALE GENOMIC DNA]</scope>
    <source>
        <strain evidence="2 3">CT1112</strain>
    </source>
</reference>
<dbReference type="eggNOG" id="ENOG5032FKV">
    <property type="taxonomic scope" value="Bacteria"/>
</dbReference>
<dbReference type="NCBIfam" id="NF041644">
    <property type="entry name" value="CBO0543_fam"/>
    <property type="match status" value="1"/>
</dbReference>
<dbReference type="STRING" id="1195236.CTER_2459"/>
<name>S0FMK0_RUMCE</name>
<dbReference type="RefSeq" id="WP_004625906.1">
    <property type="nucleotide sequence ID" value="NZ_AORV01000035.1"/>
</dbReference>
<dbReference type="InterPro" id="IPR048147">
    <property type="entry name" value="CBO0543-like"/>
</dbReference>
<proteinExistence type="predicted"/>
<feature type="transmembrane region" description="Helical" evidence="1">
    <location>
        <begin position="123"/>
        <end position="144"/>
    </location>
</feature>
<keyword evidence="3" id="KW-1185">Reference proteome</keyword>
<organism evidence="2 3">
    <name type="scientific">Ruminiclostridium cellobioparum subsp. termitidis CT1112</name>
    <dbReference type="NCBI Taxonomy" id="1195236"/>
    <lineage>
        <taxon>Bacteria</taxon>
        <taxon>Bacillati</taxon>
        <taxon>Bacillota</taxon>
        <taxon>Clostridia</taxon>
        <taxon>Eubacteriales</taxon>
        <taxon>Oscillospiraceae</taxon>
        <taxon>Ruminiclostridium</taxon>
    </lineage>
</organism>
<dbReference type="PATRIC" id="fig|1195236.3.peg.2774"/>
<keyword evidence="1" id="KW-1133">Transmembrane helix</keyword>
<protein>
    <submittedName>
        <fullName evidence="2">Uncharacterized protein</fullName>
    </submittedName>
</protein>
<accession>S0FMK0</accession>
<evidence type="ECO:0000313" key="2">
    <source>
        <dbReference type="EMBL" id="EMS71571.1"/>
    </source>
</evidence>
<feature type="transmembrane region" description="Helical" evidence="1">
    <location>
        <begin position="92"/>
        <end position="111"/>
    </location>
</feature>
<feature type="transmembrane region" description="Helical" evidence="1">
    <location>
        <begin position="34"/>
        <end position="51"/>
    </location>
</feature>
<feature type="transmembrane region" description="Helical" evidence="1">
    <location>
        <begin position="156"/>
        <end position="174"/>
    </location>
</feature>
<keyword evidence="1" id="KW-0472">Membrane</keyword>
<dbReference type="EMBL" id="AORV01000035">
    <property type="protein sequence ID" value="EMS71571.1"/>
    <property type="molecule type" value="Genomic_DNA"/>
</dbReference>
<dbReference type="Proteomes" id="UP000014155">
    <property type="component" value="Unassembled WGS sequence"/>
</dbReference>
<dbReference type="AlphaFoldDB" id="S0FMK0"/>
<comment type="caution">
    <text evidence="2">The sequence shown here is derived from an EMBL/GenBank/DDBJ whole genome shotgun (WGS) entry which is preliminary data.</text>
</comment>